<comment type="caution">
    <text evidence="1">The sequence shown here is derived from an EMBL/GenBank/DDBJ whole genome shotgun (WGS) entry which is preliminary data.</text>
</comment>
<proteinExistence type="predicted"/>
<dbReference type="Proteomes" id="UP000257109">
    <property type="component" value="Unassembled WGS sequence"/>
</dbReference>
<keyword evidence="2" id="KW-1185">Reference proteome</keyword>
<evidence type="ECO:0000313" key="2">
    <source>
        <dbReference type="Proteomes" id="UP000257109"/>
    </source>
</evidence>
<protein>
    <submittedName>
        <fullName evidence="1">Uncharacterized protein</fullName>
    </submittedName>
</protein>
<evidence type="ECO:0000313" key="1">
    <source>
        <dbReference type="EMBL" id="RDX67816.1"/>
    </source>
</evidence>
<organism evidence="1 2">
    <name type="scientific">Mucuna pruriens</name>
    <name type="common">Velvet bean</name>
    <name type="synonym">Dolichos pruriens</name>
    <dbReference type="NCBI Taxonomy" id="157652"/>
    <lineage>
        <taxon>Eukaryota</taxon>
        <taxon>Viridiplantae</taxon>
        <taxon>Streptophyta</taxon>
        <taxon>Embryophyta</taxon>
        <taxon>Tracheophyta</taxon>
        <taxon>Spermatophyta</taxon>
        <taxon>Magnoliopsida</taxon>
        <taxon>eudicotyledons</taxon>
        <taxon>Gunneridae</taxon>
        <taxon>Pentapetalae</taxon>
        <taxon>rosids</taxon>
        <taxon>fabids</taxon>
        <taxon>Fabales</taxon>
        <taxon>Fabaceae</taxon>
        <taxon>Papilionoideae</taxon>
        <taxon>50 kb inversion clade</taxon>
        <taxon>NPAAA clade</taxon>
        <taxon>indigoferoid/millettioid clade</taxon>
        <taxon>Phaseoleae</taxon>
        <taxon>Mucuna</taxon>
    </lineage>
</organism>
<feature type="non-terminal residue" evidence="1">
    <location>
        <position position="1"/>
    </location>
</feature>
<dbReference type="AlphaFoldDB" id="A0A371EPC9"/>
<sequence length="262" mass="27940">MCDHNCDRVDSICLQFLTMQQEPGDSSSSSSGLRLHPPLIGFSPDRRTGKSQMFQNVVLRNLLAPAEDVDLGHIGEAELVDLNLRAEGDKPDEGVVGEKANGLSERGFEEVKLLVDDAGVEEEEKDGGLGEGRVRVGDGILNSGILGVKFAGEVGLGDLGVVRGEVVAIVAEGADPDLGGEVNAREGIEDRRAGSAAERGVRECGRDVRVVTDEGDGGGQGNHALARLHFRARPQVPRHAHAVHAFRIGVRHLRHSVTVDFI</sequence>
<accession>A0A371EPC9</accession>
<gene>
    <name evidence="1" type="ORF">CR513_53262</name>
</gene>
<dbReference type="EMBL" id="QJKJ01012822">
    <property type="protein sequence ID" value="RDX67816.1"/>
    <property type="molecule type" value="Genomic_DNA"/>
</dbReference>
<name>A0A371EPC9_MUCPR</name>
<reference evidence="1" key="1">
    <citation type="submission" date="2018-05" db="EMBL/GenBank/DDBJ databases">
        <title>Draft genome of Mucuna pruriens seed.</title>
        <authorList>
            <person name="Nnadi N.E."/>
            <person name="Vos R."/>
            <person name="Hasami M.H."/>
            <person name="Devisetty U.K."/>
            <person name="Aguiy J.C."/>
        </authorList>
    </citation>
    <scope>NUCLEOTIDE SEQUENCE [LARGE SCALE GENOMIC DNA]</scope>
    <source>
        <strain evidence="1">JCA_2017</strain>
    </source>
</reference>
<dbReference type="OrthoDB" id="1831196at2759"/>